<evidence type="ECO:0000313" key="2">
    <source>
        <dbReference type="Proteomes" id="UP000229630"/>
    </source>
</evidence>
<sequence length="74" mass="8483">MHGKSGCFATQNSRFRSVKSKLSFFVGIIFTKLKYFLPLTKQMLFGNRHTDRTCYCGRTINSRLSVFTLALSHS</sequence>
<evidence type="ECO:0000313" key="1">
    <source>
        <dbReference type="EMBL" id="ATV27340.1"/>
    </source>
</evidence>
<dbReference type="AlphaFoldDB" id="A0A2D3LA84"/>
<accession>A0A2D3LA84</accession>
<reference evidence="1 2" key="1">
    <citation type="submission" date="2017-11" db="EMBL/GenBank/DDBJ databases">
        <title>Genome sequencing of Prevotella intermedia KCOM 2837.</title>
        <authorList>
            <person name="Kook J.-K."/>
            <person name="Park S.-N."/>
            <person name="Lim Y.K."/>
        </authorList>
    </citation>
    <scope>NUCLEOTIDE SEQUENCE [LARGE SCALE GENOMIC DNA]</scope>
    <source>
        <strain evidence="1 2">KCOM 2837</strain>
    </source>
</reference>
<protein>
    <submittedName>
        <fullName evidence="1">Uncharacterized protein</fullName>
    </submittedName>
</protein>
<name>A0A2D3LA84_PREIN</name>
<proteinExistence type="predicted"/>
<dbReference type="EMBL" id="CP024724">
    <property type="protein sequence ID" value="ATV27340.1"/>
    <property type="molecule type" value="Genomic_DNA"/>
</dbReference>
<gene>
    <name evidence="1" type="ORF">CTM62_11270</name>
</gene>
<organism evidence="1 2">
    <name type="scientific">Prevotella intermedia</name>
    <dbReference type="NCBI Taxonomy" id="28131"/>
    <lineage>
        <taxon>Bacteria</taxon>
        <taxon>Pseudomonadati</taxon>
        <taxon>Bacteroidota</taxon>
        <taxon>Bacteroidia</taxon>
        <taxon>Bacteroidales</taxon>
        <taxon>Prevotellaceae</taxon>
        <taxon>Prevotella</taxon>
    </lineage>
</organism>
<dbReference type="Proteomes" id="UP000229630">
    <property type="component" value="Chromosome 2"/>
</dbReference>